<dbReference type="KEGG" id="ehx:EMIHUDRAFT_230389"/>
<evidence type="ECO:0000313" key="3">
    <source>
        <dbReference type="Proteomes" id="UP000013827"/>
    </source>
</evidence>
<dbReference type="AlphaFoldDB" id="A0A0D3KAK9"/>
<dbReference type="Gene3D" id="4.10.240.10">
    <property type="entry name" value="Zn(2)-C6 fungal-type DNA-binding domain"/>
    <property type="match status" value="1"/>
</dbReference>
<dbReference type="InterPro" id="IPR001138">
    <property type="entry name" value="Zn2Cys6_DnaBD"/>
</dbReference>
<evidence type="ECO:0008006" key="4">
    <source>
        <dbReference type="Google" id="ProtNLM"/>
    </source>
</evidence>
<dbReference type="EnsemblProtists" id="EOD32794">
    <property type="protein sequence ID" value="EOD32794"/>
    <property type="gene ID" value="EMIHUDRAFT_230389"/>
</dbReference>
<dbReference type="PaxDb" id="2903-EOD32794"/>
<sequence>MSLEHERVQSVPKVGLKVRAENSDSEPGDGDGVTGSSLVARARSDEGDQRFSHADLLEPIEKESYYPSGERKRCHSACVGCMKRRVRCVMLKCGACSNCVDRGIPCIPRVGRKRGPPALEERMDRAISFAMATQYSAQLAGAAQPYGAAMHSPHLSGGQAAYAAAVPLNPHGRPVPIQPQMSPQMMSNSTSDMRRCKHKGKRR</sequence>
<evidence type="ECO:0000256" key="1">
    <source>
        <dbReference type="SAM" id="MobiDB-lite"/>
    </source>
</evidence>
<feature type="region of interest" description="Disordered" evidence="1">
    <location>
        <begin position="173"/>
        <end position="203"/>
    </location>
</feature>
<dbReference type="GO" id="GO:0008270">
    <property type="term" value="F:zinc ion binding"/>
    <property type="evidence" value="ECO:0007669"/>
    <property type="project" value="InterPro"/>
</dbReference>
<reference evidence="2" key="2">
    <citation type="submission" date="2024-10" db="UniProtKB">
        <authorList>
            <consortium name="EnsemblProtists"/>
        </authorList>
    </citation>
    <scope>IDENTIFICATION</scope>
</reference>
<feature type="compositionally biased region" description="Basic and acidic residues" evidence="1">
    <location>
        <begin position="42"/>
        <end position="53"/>
    </location>
</feature>
<dbReference type="CDD" id="cd00067">
    <property type="entry name" value="GAL4"/>
    <property type="match status" value="1"/>
</dbReference>
<dbReference type="Proteomes" id="UP000013827">
    <property type="component" value="Unassembled WGS sequence"/>
</dbReference>
<protein>
    <recommendedName>
        <fullName evidence="4">Zn(2)-C6 fungal-type domain-containing protein</fullName>
    </recommendedName>
</protein>
<feature type="compositionally biased region" description="Polar residues" evidence="1">
    <location>
        <begin position="179"/>
        <end position="191"/>
    </location>
</feature>
<dbReference type="HOGENOM" id="CLU_1351103_0_0_1"/>
<dbReference type="GO" id="GO:0000981">
    <property type="term" value="F:DNA-binding transcription factor activity, RNA polymerase II-specific"/>
    <property type="evidence" value="ECO:0007669"/>
    <property type="project" value="InterPro"/>
</dbReference>
<dbReference type="GeneID" id="17278067"/>
<organism evidence="2 3">
    <name type="scientific">Emiliania huxleyi (strain CCMP1516)</name>
    <dbReference type="NCBI Taxonomy" id="280463"/>
    <lineage>
        <taxon>Eukaryota</taxon>
        <taxon>Haptista</taxon>
        <taxon>Haptophyta</taxon>
        <taxon>Prymnesiophyceae</taxon>
        <taxon>Isochrysidales</taxon>
        <taxon>Noelaerhabdaceae</taxon>
        <taxon>Emiliania</taxon>
    </lineage>
</organism>
<reference evidence="3" key="1">
    <citation type="journal article" date="2013" name="Nature">
        <title>Pan genome of the phytoplankton Emiliania underpins its global distribution.</title>
        <authorList>
            <person name="Read B.A."/>
            <person name="Kegel J."/>
            <person name="Klute M.J."/>
            <person name="Kuo A."/>
            <person name="Lefebvre S.C."/>
            <person name="Maumus F."/>
            <person name="Mayer C."/>
            <person name="Miller J."/>
            <person name="Monier A."/>
            <person name="Salamov A."/>
            <person name="Young J."/>
            <person name="Aguilar M."/>
            <person name="Claverie J.M."/>
            <person name="Frickenhaus S."/>
            <person name="Gonzalez K."/>
            <person name="Herman E.K."/>
            <person name="Lin Y.C."/>
            <person name="Napier J."/>
            <person name="Ogata H."/>
            <person name="Sarno A.F."/>
            <person name="Shmutz J."/>
            <person name="Schroeder D."/>
            <person name="de Vargas C."/>
            <person name="Verret F."/>
            <person name="von Dassow P."/>
            <person name="Valentin K."/>
            <person name="Van de Peer Y."/>
            <person name="Wheeler G."/>
            <person name="Dacks J.B."/>
            <person name="Delwiche C.F."/>
            <person name="Dyhrman S.T."/>
            <person name="Glockner G."/>
            <person name="John U."/>
            <person name="Richards T."/>
            <person name="Worden A.Z."/>
            <person name="Zhang X."/>
            <person name="Grigoriev I.V."/>
            <person name="Allen A.E."/>
            <person name="Bidle K."/>
            <person name="Borodovsky M."/>
            <person name="Bowler C."/>
            <person name="Brownlee C."/>
            <person name="Cock J.M."/>
            <person name="Elias M."/>
            <person name="Gladyshev V.N."/>
            <person name="Groth M."/>
            <person name="Guda C."/>
            <person name="Hadaegh A."/>
            <person name="Iglesias-Rodriguez M.D."/>
            <person name="Jenkins J."/>
            <person name="Jones B.M."/>
            <person name="Lawson T."/>
            <person name="Leese F."/>
            <person name="Lindquist E."/>
            <person name="Lobanov A."/>
            <person name="Lomsadze A."/>
            <person name="Malik S.B."/>
            <person name="Marsh M.E."/>
            <person name="Mackinder L."/>
            <person name="Mock T."/>
            <person name="Mueller-Roeber B."/>
            <person name="Pagarete A."/>
            <person name="Parker M."/>
            <person name="Probert I."/>
            <person name="Quesneville H."/>
            <person name="Raines C."/>
            <person name="Rensing S.A."/>
            <person name="Riano-Pachon D.M."/>
            <person name="Richier S."/>
            <person name="Rokitta S."/>
            <person name="Shiraiwa Y."/>
            <person name="Soanes D.M."/>
            <person name="van der Giezen M."/>
            <person name="Wahlund T.M."/>
            <person name="Williams B."/>
            <person name="Wilson W."/>
            <person name="Wolfe G."/>
            <person name="Wurch L.L."/>
        </authorList>
    </citation>
    <scope>NUCLEOTIDE SEQUENCE</scope>
</reference>
<name>A0A0D3KAK9_EMIH1</name>
<dbReference type="SUPFAM" id="SSF57701">
    <property type="entry name" value="Zn2/Cys6 DNA-binding domain"/>
    <property type="match status" value="1"/>
</dbReference>
<proteinExistence type="predicted"/>
<dbReference type="RefSeq" id="XP_005785223.1">
    <property type="nucleotide sequence ID" value="XM_005785166.1"/>
</dbReference>
<keyword evidence="3" id="KW-1185">Reference proteome</keyword>
<accession>A0A0D3KAK9</accession>
<dbReference type="InterPro" id="IPR036864">
    <property type="entry name" value="Zn2-C6_fun-type_DNA-bd_sf"/>
</dbReference>
<evidence type="ECO:0000313" key="2">
    <source>
        <dbReference type="EnsemblProtists" id="EOD32794"/>
    </source>
</evidence>
<feature type="region of interest" description="Disordered" evidence="1">
    <location>
        <begin position="1"/>
        <end position="53"/>
    </location>
</feature>